<evidence type="ECO:0000313" key="5">
    <source>
        <dbReference type="EMBL" id="CAF3826537.1"/>
    </source>
</evidence>
<dbReference type="InterPro" id="IPR050952">
    <property type="entry name" value="TRIM-NHL_E3_ligases"/>
</dbReference>
<dbReference type="AlphaFoldDB" id="A0A813Z9H8"/>
<keyword evidence="3" id="KW-0812">Transmembrane</keyword>
<dbReference type="GO" id="GO:0008270">
    <property type="term" value="F:zinc ion binding"/>
    <property type="evidence" value="ECO:0007669"/>
    <property type="project" value="UniProtKB-KW"/>
</dbReference>
<dbReference type="EMBL" id="CAJNON010000062">
    <property type="protein sequence ID" value="CAF0896189.1"/>
    <property type="molecule type" value="Genomic_DNA"/>
</dbReference>
<dbReference type="InterPro" id="IPR001258">
    <property type="entry name" value="NHL_repeat"/>
</dbReference>
<dbReference type="OrthoDB" id="9984394at2759"/>
<evidence type="ECO:0008006" key="7">
    <source>
        <dbReference type="Google" id="ProtNLM"/>
    </source>
</evidence>
<dbReference type="Gene3D" id="2.120.10.30">
    <property type="entry name" value="TolB, C-terminal domain"/>
    <property type="match status" value="2"/>
</dbReference>
<dbReference type="PANTHER" id="PTHR24104:SF25">
    <property type="entry name" value="PROTEIN LIN-41"/>
    <property type="match status" value="1"/>
</dbReference>
<feature type="repeat" description="NHL" evidence="2">
    <location>
        <begin position="217"/>
        <end position="257"/>
    </location>
</feature>
<dbReference type="InterPro" id="IPR011042">
    <property type="entry name" value="6-blade_b-propeller_TolB-like"/>
</dbReference>
<dbReference type="GO" id="GO:0000209">
    <property type="term" value="P:protein polyubiquitination"/>
    <property type="evidence" value="ECO:0007669"/>
    <property type="project" value="TreeGrafter"/>
</dbReference>
<keyword evidence="1" id="KW-0677">Repeat</keyword>
<evidence type="ECO:0000313" key="4">
    <source>
        <dbReference type="EMBL" id="CAF0896189.1"/>
    </source>
</evidence>
<accession>A0A813Z9H8</accession>
<proteinExistence type="predicted"/>
<organism evidence="4 6">
    <name type="scientific">Adineta steineri</name>
    <dbReference type="NCBI Taxonomy" id="433720"/>
    <lineage>
        <taxon>Eukaryota</taxon>
        <taxon>Metazoa</taxon>
        <taxon>Spiralia</taxon>
        <taxon>Gnathifera</taxon>
        <taxon>Rotifera</taxon>
        <taxon>Eurotatoria</taxon>
        <taxon>Bdelloidea</taxon>
        <taxon>Adinetida</taxon>
        <taxon>Adinetidae</taxon>
        <taxon>Adineta</taxon>
    </lineage>
</organism>
<dbReference type="EMBL" id="CAJOAY010001315">
    <property type="protein sequence ID" value="CAF3826537.1"/>
    <property type="molecule type" value="Genomic_DNA"/>
</dbReference>
<evidence type="ECO:0000256" key="1">
    <source>
        <dbReference type="ARBA" id="ARBA00022737"/>
    </source>
</evidence>
<dbReference type="GO" id="GO:0061630">
    <property type="term" value="F:ubiquitin protein ligase activity"/>
    <property type="evidence" value="ECO:0007669"/>
    <property type="project" value="TreeGrafter"/>
</dbReference>
<dbReference type="PROSITE" id="PS51125">
    <property type="entry name" value="NHL"/>
    <property type="match status" value="1"/>
</dbReference>
<dbReference type="CDD" id="cd05819">
    <property type="entry name" value="NHL"/>
    <property type="match status" value="1"/>
</dbReference>
<evidence type="ECO:0000313" key="6">
    <source>
        <dbReference type="Proteomes" id="UP000663891"/>
    </source>
</evidence>
<reference evidence="4" key="1">
    <citation type="submission" date="2021-02" db="EMBL/GenBank/DDBJ databases">
        <authorList>
            <person name="Nowell W R."/>
        </authorList>
    </citation>
    <scope>NUCLEOTIDE SEQUENCE</scope>
</reference>
<keyword evidence="3" id="KW-1133">Transmembrane helix</keyword>
<protein>
    <recommendedName>
        <fullName evidence="7">NHL repeat containing protein</fullName>
    </recommendedName>
</protein>
<dbReference type="SUPFAM" id="SSF101898">
    <property type="entry name" value="NHL repeat"/>
    <property type="match status" value="1"/>
</dbReference>
<evidence type="ECO:0000256" key="3">
    <source>
        <dbReference type="SAM" id="Phobius"/>
    </source>
</evidence>
<comment type="caution">
    <text evidence="4">The sequence shown here is derived from an EMBL/GenBank/DDBJ whole genome shotgun (WGS) entry which is preliminary data.</text>
</comment>
<gene>
    <name evidence="5" type="ORF">OKA104_LOCUS20018</name>
    <name evidence="4" type="ORF">VCS650_LOCUS9049</name>
</gene>
<dbReference type="Pfam" id="PF01436">
    <property type="entry name" value="NHL"/>
    <property type="match status" value="2"/>
</dbReference>
<feature type="transmembrane region" description="Helical" evidence="3">
    <location>
        <begin position="62"/>
        <end position="86"/>
    </location>
</feature>
<name>A0A813Z9H8_9BILA</name>
<dbReference type="PANTHER" id="PTHR24104">
    <property type="entry name" value="E3 UBIQUITIN-PROTEIN LIGASE NHLRC1-RELATED"/>
    <property type="match status" value="1"/>
</dbReference>
<dbReference type="Proteomes" id="UP000663881">
    <property type="component" value="Unassembled WGS sequence"/>
</dbReference>
<sequence length="411" mass="44860">MASSNNDIQLVEHSVLQTTFSVDANEHSNLQSQPVPSDRINRLKWIATAPTSVKNYLFSLEFSTIVGIGLALLTVLGTVIGVPILYSFKSKEIATSSGITLRWNTKARTIIGISGEAGASADQVSKPLGLKFESPNTLYIADYQNNRVQKWQIDATNGTTVAGQADASIGNAANLFHYPAYFVLDPNDNIYVSDRYNFRVQLWAKGASSGQTIAGTGVAGIGTDQLNNPWGIALDYNASTIYIADCYNNRVMKYKLGEMNGTLVAGGNGQGTTNKQLFYPTGLYFDLSTNSVVIANWGGNNIVQWMLGDDHWTILAGDFNGVIGSTSTLLNGPYDMVFDYMKNLYVADTGNQRVQLFIKGQMNGTTIAGSTGTQGNTHSLLYNPYSLALDDQLNLYIADTFNNRIQRYSRY</sequence>
<dbReference type="GO" id="GO:0043161">
    <property type="term" value="P:proteasome-mediated ubiquitin-dependent protein catabolic process"/>
    <property type="evidence" value="ECO:0007669"/>
    <property type="project" value="TreeGrafter"/>
</dbReference>
<evidence type="ECO:0000256" key="2">
    <source>
        <dbReference type="PROSITE-ProRule" id="PRU00504"/>
    </source>
</evidence>
<keyword evidence="3" id="KW-0472">Membrane</keyword>
<dbReference type="Proteomes" id="UP000663891">
    <property type="component" value="Unassembled WGS sequence"/>
</dbReference>